<feature type="region of interest" description="Disordered" evidence="1">
    <location>
        <begin position="339"/>
        <end position="397"/>
    </location>
</feature>
<evidence type="ECO:0000313" key="3">
    <source>
        <dbReference type="Proteomes" id="UP001303046"/>
    </source>
</evidence>
<keyword evidence="3" id="KW-1185">Reference proteome</keyword>
<reference evidence="2 3" key="1">
    <citation type="submission" date="2023-08" db="EMBL/GenBank/DDBJ databases">
        <title>A Necator americanus chromosomal reference genome.</title>
        <authorList>
            <person name="Ilik V."/>
            <person name="Petrzelkova K.J."/>
            <person name="Pardy F."/>
            <person name="Fuh T."/>
            <person name="Niatou-Singa F.S."/>
            <person name="Gouil Q."/>
            <person name="Baker L."/>
            <person name="Ritchie M.E."/>
            <person name="Jex A.R."/>
            <person name="Gazzola D."/>
            <person name="Li H."/>
            <person name="Toshio Fujiwara R."/>
            <person name="Zhan B."/>
            <person name="Aroian R.V."/>
            <person name="Pafco B."/>
            <person name="Schwarz E.M."/>
        </authorList>
    </citation>
    <scope>NUCLEOTIDE SEQUENCE [LARGE SCALE GENOMIC DNA]</scope>
    <source>
        <strain evidence="2 3">Aroian</strain>
        <tissue evidence="2">Whole animal</tissue>
    </source>
</reference>
<comment type="caution">
    <text evidence="2">The sequence shown here is derived from an EMBL/GenBank/DDBJ whole genome shotgun (WGS) entry which is preliminary data.</text>
</comment>
<dbReference type="EMBL" id="JAVFWL010000006">
    <property type="protein sequence ID" value="KAK6766931.1"/>
    <property type="molecule type" value="Genomic_DNA"/>
</dbReference>
<name>A0ABR1EYH5_NECAM</name>
<organism evidence="2 3">
    <name type="scientific">Necator americanus</name>
    <name type="common">Human hookworm</name>
    <dbReference type="NCBI Taxonomy" id="51031"/>
    <lineage>
        <taxon>Eukaryota</taxon>
        <taxon>Metazoa</taxon>
        <taxon>Ecdysozoa</taxon>
        <taxon>Nematoda</taxon>
        <taxon>Chromadorea</taxon>
        <taxon>Rhabditida</taxon>
        <taxon>Rhabditina</taxon>
        <taxon>Rhabditomorpha</taxon>
        <taxon>Strongyloidea</taxon>
        <taxon>Ancylostomatidae</taxon>
        <taxon>Bunostominae</taxon>
        <taxon>Necator</taxon>
    </lineage>
</organism>
<dbReference type="Proteomes" id="UP001303046">
    <property type="component" value="Unassembled WGS sequence"/>
</dbReference>
<accession>A0ABR1EYH5</accession>
<protein>
    <submittedName>
        <fullName evidence="2">Uncharacterized protein</fullName>
    </submittedName>
</protein>
<proteinExistence type="predicted"/>
<evidence type="ECO:0000313" key="2">
    <source>
        <dbReference type="EMBL" id="KAK6766931.1"/>
    </source>
</evidence>
<gene>
    <name evidence="2" type="primary">Necator_chrX.g26455</name>
    <name evidence="2" type="ORF">RB195_026288</name>
</gene>
<sequence>MRARSLPIPVQYCVDASMRDNTVSAFNVSISATAPGGRLCTRIRPEFHKNRDVEENRRSLVGVLSSCSGHSSEERGSVVDGKMDDTGFETLSVETASEFEYGPGFVERLKAKFHRLSGIGSNDAEVSTYATGKRSASVDNILSTEIEDPLLCRMLHGSPSKSQASLSTMQSQSTNDVLDAVETQRVFVVHRTMNIQPEEHPNSTSINELRRKFENNVQRRPLRNSNRAKMRNHASVAGISDRNNDDELEFIRIGRLLRRKPVQLEEINHTHHKYPKENEHIDSKFVSIHGTTDSLKSRSTVLQKVPFIHRISEVPDLSSNASIVADNCYASQTIDECPHSDSLDLITPPDPESSRQRTGSVPAVSVCTLDLSLPNDKSPPPEEPRPPQDFVIYGGNDYTPKPHVQDFRVSAFPYFVPPQVTSHNNDNTGVKEIQGLLNKFQRSRNERHLQRMKDSAAAEFALVSGKEPAKYNQKRLVMHVRDDIPSIGQSNGEGSVIVHRPSNLSRLNVVNTFDGIDASMQARKKCNNNMTVVPNVPAAVKRPVSTLPIMSIPPTQYDFPEKSLSAKYNEEKSKIVNIGSSEKHCNTKLICSETEQKNAVVPSPDLENFPKLVNKPLFLPKLKNTNTSFADGEVEHLISSDQTEAVDFASVLIAGDGNPVRHTLLSLVMEEDVPALMEAMNENFTCEFEDLNQSAPSKSSILYPPETRKERRKARQVSSIRFEETNPKVYTYLDELSAINKNKWVEGVHVDYETYQNIIAADVEEYKKNIADLQKWKESINAQAAEVGLTHEGGEVCIDVTSNFHHTNACDNNAMCA</sequence>
<evidence type="ECO:0000256" key="1">
    <source>
        <dbReference type="SAM" id="MobiDB-lite"/>
    </source>
</evidence>